<name>A0A9Q0R0K0_9MAGN</name>
<feature type="compositionally biased region" description="Polar residues" evidence="1">
    <location>
        <begin position="94"/>
        <end position="111"/>
    </location>
</feature>
<feature type="region of interest" description="Disordered" evidence="1">
    <location>
        <begin position="83"/>
        <end position="123"/>
    </location>
</feature>
<evidence type="ECO:0000256" key="1">
    <source>
        <dbReference type="SAM" id="MobiDB-lite"/>
    </source>
</evidence>
<sequence>MASAGGMIWDNSGKVLVAFAEFLGVQTNYKAEMSTALRAVLLVLMMMVSSCMAVHRKILVKEIHGQTQQGQQLFEKAAEVEGKKEGSTGVYPESTINNHHSIPRQDFNNWTGSPGDDSGNGGG</sequence>
<dbReference type="EMBL" id="JAMYWD010000002">
    <property type="protein sequence ID" value="KAJ4978480.1"/>
    <property type="molecule type" value="Genomic_DNA"/>
</dbReference>
<accession>A0A9Q0R0K0</accession>
<dbReference type="Proteomes" id="UP001141806">
    <property type="component" value="Unassembled WGS sequence"/>
</dbReference>
<evidence type="ECO:0000313" key="3">
    <source>
        <dbReference type="Proteomes" id="UP001141806"/>
    </source>
</evidence>
<dbReference type="OrthoDB" id="1160759at2759"/>
<gene>
    <name evidence="2" type="ORF">NE237_009260</name>
</gene>
<comment type="caution">
    <text evidence="2">The sequence shown here is derived from an EMBL/GenBank/DDBJ whole genome shotgun (WGS) entry which is preliminary data.</text>
</comment>
<dbReference type="AlphaFoldDB" id="A0A9Q0R0K0"/>
<keyword evidence="3" id="KW-1185">Reference proteome</keyword>
<reference evidence="2" key="1">
    <citation type="journal article" date="2023" name="Plant J.">
        <title>The genome of the king protea, Protea cynaroides.</title>
        <authorList>
            <person name="Chang J."/>
            <person name="Duong T.A."/>
            <person name="Schoeman C."/>
            <person name="Ma X."/>
            <person name="Roodt D."/>
            <person name="Barker N."/>
            <person name="Li Z."/>
            <person name="Van de Peer Y."/>
            <person name="Mizrachi E."/>
        </authorList>
    </citation>
    <scope>NUCLEOTIDE SEQUENCE</scope>
    <source>
        <tissue evidence="2">Young leaves</tissue>
    </source>
</reference>
<proteinExistence type="predicted"/>
<evidence type="ECO:0000313" key="2">
    <source>
        <dbReference type="EMBL" id="KAJ4978480.1"/>
    </source>
</evidence>
<dbReference type="PANTHER" id="PTHR36040:SF3">
    <property type="entry name" value="OS04G0188500 PROTEIN"/>
    <property type="match status" value="1"/>
</dbReference>
<protein>
    <submittedName>
        <fullName evidence="2">Uncharacterized protein</fullName>
    </submittedName>
</protein>
<dbReference type="PANTHER" id="PTHR36040">
    <property type="entry name" value="OS04G0188500 PROTEIN"/>
    <property type="match status" value="1"/>
</dbReference>
<organism evidence="2 3">
    <name type="scientific">Protea cynaroides</name>
    <dbReference type="NCBI Taxonomy" id="273540"/>
    <lineage>
        <taxon>Eukaryota</taxon>
        <taxon>Viridiplantae</taxon>
        <taxon>Streptophyta</taxon>
        <taxon>Embryophyta</taxon>
        <taxon>Tracheophyta</taxon>
        <taxon>Spermatophyta</taxon>
        <taxon>Magnoliopsida</taxon>
        <taxon>Proteales</taxon>
        <taxon>Proteaceae</taxon>
        <taxon>Protea</taxon>
    </lineage>
</organism>